<gene>
    <name evidence="3" type="ORF">D7Z26_11465</name>
</gene>
<protein>
    <recommendedName>
        <fullName evidence="2">SLH domain-containing protein</fullName>
    </recommendedName>
</protein>
<dbReference type="Pfam" id="PF00963">
    <property type="entry name" value="Cohesin"/>
    <property type="match status" value="1"/>
</dbReference>
<feature type="chain" id="PRO_5019724083" description="SLH domain-containing protein" evidence="1">
    <location>
        <begin position="27"/>
        <end position="543"/>
    </location>
</feature>
<comment type="caution">
    <text evidence="3">The sequence shown here is derived from an EMBL/GenBank/DDBJ whole genome shotgun (WGS) entry which is preliminary data.</text>
</comment>
<dbReference type="InterPro" id="IPR008965">
    <property type="entry name" value="CBM2/CBM3_carb-bd_dom_sf"/>
</dbReference>
<evidence type="ECO:0000256" key="1">
    <source>
        <dbReference type="SAM" id="SignalP"/>
    </source>
</evidence>
<dbReference type="InterPro" id="IPR051465">
    <property type="entry name" value="Cell_Envelope_Struct_Comp"/>
</dbReference>
<dbReference type="PANTHER" id="PTHR43308">
    <property type="entry name" value="OUTER MEMBRANE PROTEIN ALPHA-RELATED"/>
    <property type="match status" value="1"/>
</dbReference>
<feature type="domain" description="SLH" evidence="2">
    <location>
        <begin position="428"/>
        <end position="486"/>
    </location>
</feature>
<dbReference type="OrthoDB" id="504962at2"/>
<accession>A0A494XTP4</accession>
<sequence length="543" mass="57411">MVRKMLSYGLAVLLVVSFLPSFIAQAAAPSYSLAISNDKPSKGDQIEVAVKGQHLNDVYGYEINLDYDASRLIYVDMKSDIKGFSVPIVDEAGGHIKFAHTKTGATPGDDGDVTFVTVTFKAKETGKASIEFKDVKLVDSQMASKVETAGVKSVVDVAGTNSGGGGGGGGDTGGNTGTSVTVTADQLSHAVQGKVTIDLPAGTTELKLPSNASELLSSNKFVVHTDGFSLEIPSAVFKQLAEKMSTADLKDSVITLKLAPLSTADANALIAKTEKSSYAAIKLAGQVVDFGLSMTSAGGKTVSLTQFDQPMMIRFKADANFNSPKTGVFNISDGGALEYVGGVYGNGEMTASINHFSKYAALEVTKAFVDVPAKFWAYNAIVELAAKQIVNGTSPSTYEPNRLVTRAEFATLLVNALKLTKEAPIKFVDVPTNAWYAKSVAIAFQAGIVKGKSPTTFDPNGKITREEMVTMLMQAYEVKTGKKLGQYTDSPFKDMNSVSSWAANYVKAAADLKLVNGRAPGQFAPKGVTTRAEAAQVIYNLVK</sequence>
<dbReference type="PROSITE" id="PS51272">
    <property type="entry name" value="SLH"/>
    <property type="match status" value="3"/>
</dbReference>
<dbReference type="CDD" id="cd08547">
    <property type="entry name" value="Type_II_cohesin"/>
    <property type="match status" value="1"/>
</dbReference>
<reference evidence="3 4" key="1">
    <citation type="submission" date="2018-10" db="EMBL/GenBank/DDBJ databases">
        <title>Cohnella sp. M2MS4P-1, whole genome shotgun sequence.</title>
        <authorList>
            <person name="Tuo L."/>
        </authorList>
    </citation>
    <scope>NUCLEOTIDE SEQUENCE [LARGE SCALE GENOMIC DNA]</scope>
    <source>
        <strain evidence="3 4">M2MS4P-1</strain>
    </source>
</reference>
<dbReference type="PANTHER" id="PTHR43308:SF5">
    <property type="entry name" value="S-LAYER PROTEIN _ PEPTIDOGLYCAN ENDO-BETA-N-ACETYLGLUCOSAMINIDASE"/>
    <property type="match status" value="1"/>
</dbReference>
<name>A0A494XTP4_9BACL</name>
<feature type="domain" description="SLH" evidence="2">
    <location>
        <begin position="489"/>
        <end position="543"/>
    </location>
</feature>
<dbReference type="Proteomes" id="UP000282076">
    <property type="component" value="Unassembled WGS sequence"/>
</dbReference>
<dbReference type="AlphaFoldDB" id="A0A494XTP4"/>
<evidence type="ECO:0000259" key="2">
    <source>
        <dbReference type="PROSITE" id="PS51272"/>
    </source>
</evidence>
<dbReference type="GO" id="GO:0030246">
    <property type="term" value="F:carbohydrate binding"/>
    <property type="evidence" value="ECO:0007669"/>
    <property type="project" value="InterPro"/>
</dbReference>
<proteinExistence type="predicted"/>
<feature type="domain" description="SLH" evidence="2">
    <location>
        <begin position="364"/>
        <end position="427"/>
    </location>
</feature>
<evidence type="ECO:0000313" key="3">
    <source>
        <dbReference type="EMBL" id="RKP54001.1"/>
    </source>
</evidence>
<dbReference type="RefSeq" id="WP_120976985.1">
    <property type="nucleotide sequence ID" value="NZ_RBZM01000005.1"/>
</dbReference>
<dbReference type="Pfam" id="PF00395">
    <property type="entry name" value="SLH"/>
    <property type="match status" value="3"/>
</dbReference>
<dbReference type="InterPro" id="IPR002102">
    <property type="entry name" value="Cohesin_dom"/>
</dbReference>
<keyword evidence="4" id="KW-1185">Reference proteome</keyword>
<dbReference type="GO" id="GO:0000272">
    <property type="term" value="P:polysaccharide catabolic process"/>
    <property type="evidence" value="ECO:0007669"/>
    <property type="project" value="InterPro"/>
</dbReference>
<dbReference type="SUPFAM" id="SSF49384">
    <property type="entry name" value="Carbohydrate-binding domain"/>
    <property type="match status" value="1"/>
</dbReference>
<organism evidence="3 4">
    <name type="scientific">Cohnella endophytica</name>
    <dbReference type="NCBI Taxonomy" id="2419778"/>
    <lineage>
        <taxon>Bacteria</taxon>
        <taxon>Bacillati</taxon>
        <taxon>Bacillota</taxon>
        <taxon>Bacilli</taxon>
        <taxon>Bacillales</taxon>
        <taxon>Paenibacillaceae</taxon>
        <taxon>Cohnella</taxon>
    </lineage>
</organism>
<dbReference type="EMBL" id="RBZM01000005">
    <property type="protein sequence ID" value="RKP54001.1"/>
    <property type="molecule type" value="Genomic_DNA"/>
</dbReference>
<dbReference type="Gene3D" id="2.60.40.680">
    <property type="match status" value="1"/>
</dbReference>
<evidence type="ECO:0000313" key="4">
    <source>
        <dbReference type="Proteomes" id="UP000282076"/>
    </source>
</evidence>
<dbReference type="InterPro" id="IPR001119">
    <property type="entry name" value="SLH_dom"/>
</dbReference>
<keyword evidence="1" id="KW-0732">Signal</keyword>
<feature type="signal peptide" evidence="1">
    <location>
        <begin position="1"/>
        <end position="26"/>
    </location>
</feature>